<dbReference type="InterPro" id="IPR011856">
    <property type="entry name" value="tRNA_endonuc-like_dom_sf"/>
</dbReference>
<evidence type="ECO:0000313" key="3">
    <source>
        <dbReference type="EMBL" id="MFD0959464.1"/>
    </source>
</evidence>
<evidence type="ECO:0000256" key="2">
    <source>
        <dbReference type="HAMAP-Rule" id="MF_00048"/>
    </source>
</evidence>
<dbReference type="EMBL" id="JBHTJZ010000009">
    <property type="protein sequence ID" value="MFD0959464.1"/>
    <property type="molecule type" value="Genomic_DNA"/>
</dbReference>
<dbReference type="CDD" id="cd20736">
    <property type="entry name" value="PoNe_Nuclease"/>
    <property type="match status" value="1"/>
</dbReference>
<organism evidence="3 4">
    <name type="scientific">Paenibacillus chungangensis</name>
    <dbReference type="NCBI Taxonomy" id="696535"/>
    <lineage>
        <taxon>Bacteria</taxon>
        <taxon>Bacillati</taxon>
        <taxon>Bacillota</taxon>
        <taxon>Bacilli</taxon>
        <taxon>Bacillales</taxon>
        <taxon>Paenibacillaceae</taxon>
        <taxon>Paenibacillus</taxon>
    </lineage>
</organism>
<dbReference type="SUPFAM" id="SSF52980">
    <property type="entry name" value="Restriction endonuclease-like"/>
    <property type="match status" value="1"/>
</dbReference>
<name>A0ABW3HPT6_9BACL</name>
<dbReference type="Gene3D" id="3.40.1350.10">
    <property type="match status" value="1"/>
</dbReference>
<dbReference type="Proteomes" id="UP001596989">
    <property type="component" value="Unassembled WGS sequence"/>
</dbReference>
<gene>
    <name evidence="3" type="ORF">ACFQ2I_08670</name>
</gene>
<evidence type="ECO:0000256" key="1">
    <source>
        <dbReference type="ARBA" id="ARBA00006738"/>
    </source>
</evidence>
<reference evidence="4" key="1">
    <citation type="journal article" date="2019" name="Int. J. Syst. Evol. Microbiol.">
        <title>The Global Catalogue of Microorganisms (GCM) 10K type strain sequencing project: providing services to taxonomists for standard genome sequencing and annotation.</title>
        <authorList>
            <consortium name="The Broad Institute Genomics Platform"/>
            <consortium name="The Broad Institute Genome Sequencing Center for Infectious Disease"/>
            <person name="Wu L."/>
            <person name="Ma J."/>
        </authorList>
    </citation>
    <scope>NUCLEOTIDE SEQUENCE [LARGE SCALE GENOMIC DNA]</scope>
    <source>
        <strain evidence="4">CCUG 59129</strain>
    </source>
</reference>
<dbReference type="Pfam" id="PF02021">
    <property type="entry name" value="UPF0102"/>
    <property type="match status" value="1"/>
</dbReference>
<dbReference type="RefSeq" id="WP_377563589.1">
    <property type="nucleotide sequence ID" value="NZ_JBHTJZ010000009.1"/>
</dbReference>
<protein>
    <recommendedName>
        <fullName evidence="2">UPF0102 protein ACFQ2I_08670</fullName>
    </recommendedName>
</protein>
<dbReference type="PANTHER" id="PTHR34039:SF1">
    <property type="entry name" value="UPF0102 PROTEIN YRAN"/>
    <property type="match status" value="1"/>
</dbReference>
<dbReference type="NCBIfam" id="NF009150">
    <property type="entry name" value="PRK12497.1-3"/>
    <property type="match status" value="1"/>
</dbReference>
<proteinExistence type="inferred from homology"/>
<evidence type="ECO:0000313" key="4">
    <source>
        <dbReference type="Proteomes" id="UP001596989"/>
    </source>
</evidence>
<dbReference type="NCBIfam" id="NF009154">
    <property type="entry name" value="PRK12497.3-3"/>
    <property type="match status" value="1"/>
</dbReference>
<dbReference type="HAMAP" id="MF_00048">
    <property type="entry name" value="UPF0102"/>
    <property type="match status" value="1"/>
</dbReference>
<dbReference type="InterPro" id="IPR011335">
    <property type="entry name" value="Restrct_endonuc-II-like"/>
</dbReference>
<accession>A0ABW3HPT6</accession>
<dbReference type="PANTHER" id="PTHR34039">
    <property type="entry name" value="UPF0102 PROTEIN YRAN"/>
    <property type="match status" value="1"/>
</dbReference>
<comment type="similarity">
    <text evidence="1 2">Belongs to the UPF0102 family.</text>
</comment>
<dbReference type="InterPro" id="IPR003509">
    <property type="entry name" value="UPF0102_YraN-like"/>
</dbReference>
<dbReference type="NCBIfam" id="TIGR00252">
    <property type="entry name" value="YraN family protein"/>
    <property type="match status" value="1"/>
</dbReference>
<comment type="caution">
    <text evidence="3">The sequence shown here is derived from an EMBL/GenBank/DDBJ whole genome shotgun (WGS) entry which is preliminary data.</text>
</comment>
<sequence>MSFDRGAVGRIGEDTACRLLETAGYAIVDRNWRCKLGELDIVARQGEVLVFVEVRTRRTATLGQYGTAEESVDFRKQTKLRTLAQAYVKTLKQPTQRLRFDVVAIYIDDDGKMDRYKHYEYAF</sequence>
<keyword evidence="4" id="KW-1185">Reference proteome</keyword>